<dbReference type="InterPro" id="IPR036291">
    <property type="entry name" value="NAD(P)-bd_dom_sf"/>
</dbReference>
<reference evidence="4 5" key="1">
    <citation type="journal article" date="2014" name="FEMS Microbiol. Ecol.">
        <title>Genomic differentiation among two strains of the PS1 clade isolated from geographically separated marine habitats.</title>
        <authorList>
            <person name="Jimenez-Infante F."/>
            <person name="Ngugi D.K."/>
            <person name="Alam I."/>
            <person name="Rashid M."/>
            <person name="Baalawi W."/>
            <person name="Kamau A.A."/>
            <person name="Bajic V.B."/>
            <person name="Stingl U."/>
        </authorList>
    </citation>
    <scope>NUCLEOTIDE SEQUENCE [LARGE SCALE GENOMIC DNA]</scope>
    <source>
        <strain evidence="4 5">RS24</strain>
    </source>
</reference>
<gene>
    <name evidence="4" type="primary">hisH</name>
    <name evidence="4" type="ORF">RS24_01546</name>
</gene>
<dbReference type="SUPFAM" id="SSF51735">
    <property type="entry name" value="NAD(P)-binding Rossmann-fold domains"/>
    <property type="match status" value="1"/>
</dbReference>
<dbReference type="EMBL" id="AWXE01000004">
    <property type="protein sequence ID" value="ERL46543.1"/>
    <property type="molecule type" value="Genomic_DNA"/>
</dbReference>
<feature type="domain" description="NmrA-like" evidence="3">
    <location>
        <begin position="2"/>
        <end position="297"/>
    </location>
</feature>
<dbReference type="eggNOG" id="COG0702">
    <property type="taxonomic scope" value="Bacteria"/>
</dbReference>
<name>U2WSK7_9PROT</name>
<evidence type="ECO:0000313" key="4">
    <source>
        <dbReference type="EMBL" id="ERL46543.1"/>
    </source>
</evidence>
<dbReference type="OrthoDB" id="7352421at2"/>
<dbReference type="AlphaFoldDB" id="U2WSK7"/>
<evidence type="ECO:0000313" key="5">
    <source>
        <dbReference type="Proteomes" id="UP000016762"/>
    </source>
</evidence>
<dbReference type="EC" id="2.4.2.-" evidence="4"/>
<keyword evidence="4" id="KW-0808">Transferase</keyword>
<evidence type="ECO:0000259" key="3">
    <source>
        <dbReference type="Pfam" id="PF05368"/>
    </source>
</evidence>
<dbReference type="Pfam" id="PF05368">
    <property type="entry name" value="NmrA"/>
    <property type="match status" value="1"/>
</dbReference>
<evidence type="ECO:0000256" key="2">
    <source>
        <dbReference type="ARBA" id="ARBA00022857"/>
    </source>
</evidence>
<proteinExistence type="inferred from homology"/>
<dbReference type="InterPro" id="IPR051164">
    <property type="entry name" value="NmrA-like_oxidored"/>
</dbReference>
<keyword evidence="5" id="KW-1185">Reference proteome</keyword>
<accession>U2WSK7</accession>
<dbReference type="Proteomes" id="UP000016762">
    <property type="component" value="Unassembled WGS sequence"/>
</dbReference>
<dbReference type="PANTHER" id="PTHR42748:SF7">
    <property type="entry name" value="NMRA LIKE REDOX SENSOR 1-RELATED"/>
    <property type="match status" value="1"/>
</dbReference>
<sequence>MKLCVIGGTGQQGYQQVLAALEQGYEVAAIGQSRTLSREAKLKNENLSWKKADLANNKSDIILALQAVDYVLINMPSSSFNDENKLLSMFDNLLTACDIAAPKKIIFNTSMYVAEGDIEFQAPRVRREMINRLQQSQHSNVTVKPVIYMDNLLAAWTRPGITERNVFRYPHHEKLEVSWICLRDVAHIMLALTDNNEFDGQEITIGGPEALKGHDIARHLSKSLSLNIEFQSMPIPEFGKIMAGLFADKNSFDAKKISDELVKVYTWYNSSPLEPFKVDMQPLIDKLDIELTYFSEWIQKVDWETDD</sequence>
<dbReference type="RefSeq" id="WP_021777521.1">
    <property type="nucleotide sequence ID" value="NZ_AWXE01000004.1"/>
</dbReference>
<evidence type="ECO:0000256" key="1">
    <source>
        <dbReference type="ARBA" id="ARBA00006328"/>
    </source>
</evidence>
<comment type="caution">
    <text evidence="4">The sequence shown here is derived from an EMBL/GenBank/DDBJ whole genome shotgun (WGS) entry which is preliminary data.</text>
</comment>
<organism evidence="4 5">
    <name type="scientific">Candidatus Micropelagius thuwalensis</name>
    <dbReference type="NCBI Taxonomy" id="1397666"/>
    <lineage>
        <taxon>Bacteria</taxon>
        <taxon>Pseudomonadati</taxon>
        <taxon>Pseudomonadota</taxon>
        <taxon>Alphaproteobacteria</taxon>
        <taxon>PS1 clade</taxon>
        <taxon>Candidatus Micropelagius</taxon>
    </lineage>
</organism>
<dbReference type="PANTHER" id="PTHR42748">
    <property type="entry name" value="NITROGEN METABOLITE REPRESSION PROTEIN NMRA FAMILY MEMBER"/>
    <property type="match status" value="1"/>
</dbReference>
<dbReference type="InterPro" id="IPR008030">
    <property type="entry name" value="NmrA-like"/>
</dbReference>
<protein>
    <submittedName>
        <fullName evidence="4">Imidazole glycerol phosphate synthase subunit HisH protein</fullName>
        <ecNumber evidence="4">2.4.2.-</ecNumber>
    </submittedName>
</protein>
<keyword evidence="4" id="KW-0328">Glycosyltransferase</keyword>
<keyword evidence="2" id="KW-0521">NADP</keyword>
<comment type="similarity">
    <text evidence="1">Belongs to the NmrA-type oxidoreductase family.</text>
</comment>
<dbReference type="STRING" id="1397666.RS24_01546"/>
<dbReference type="GO" id="GO:0016757">
    <property type="term" value="F:glycosyltransferase activity"/>
    <property type="evidence" value="ECO:0007669"/>
    <property type="project" value="UniProtKB-KW"/>
</dbReference>
<dbReference type="Gene3D" id="3.40.50.720">
    <property type="entry name" value="NAD(P)-binding Rossmann-like Domain"/>
    <property type="match status" value="1"/>
</dbReference>